<sequence length="726" mass="79280">MSNCIICGKPVDGLVCSTHEEDVAFEFRGNSPDQLTPNRYYRGQVDGFAEFGVFVNIGDSVTGLLHRSELDQRLDSLDWDTGDDMYVKVKSVRDNGDVDLGWSIRQEDRDFRGRLVDAPSGDKVHEEDESGNADKSSATVDDTTPDTTETVTPNGGTTQAEQQTEDATTAVDEAVETLVDESDEGDDEADDAESDLEDVEPDDEKEPDDHAEPDDAEPDSDDESADDVAAETIERSGIDTLDDRVGDRVRIEGEVVSVRQTSGPTIFELRDETGTVECAAFEEAGVRAYPDIETDDFVRLDGEVELRREELQVETEALIELTGGERAVVEDRLNAALSEAARPDEIDLLADHDAVAAVEDGIEAASTAIRRAIMVGRPIVVRHSATADGYAAGAALERAALPLIREEHDRQDAVYNYFNRRPLEGHIYDMEAATNDVTNMLEARERHGEQLPLVVLVDVGSTKESRDGYELLDVYDVERVVLDTHAPDEGVDSAVDTFVSAEDVTTPAIAANVAAAVNPDVRADLEHVPAVGYWEAAPEQYVELASEAGYDTEAVQELREAIALEAFYQTYRDKRELITDLLFERAEGLAGHVSEQFRTKLDTEIGTAERNLTTREAKGVHFAVLDTDAYTHQYDFPTTTLLVDALHRRESEELGTPLVTLGVDDDEIHVRSSVGLDVREIAGHAAERADNAAVSAVGGRDGHIEFLAGGRDDVLEAVIASIASEL</sequence>
<keyword evidence="4" id="KW-1185">Reference proteome</keyword>
<dbReference type="InterPro" id="IPR038763">
    <property type="entry name" value="DHH_sf"/>
</dbReference>
<dbReference type="GO" id="GO:0003676">
    <property type="term" value="F:nucleic acid binding"/>
    <property type="evidence" value="ECO:0007669"/>
    <property type="project" value="InterPro"/>
</dbReference>
<evidence type="ECO:0000313" key="3">
    <source>
        <dbReference type="EMBL" id="MCL9813104.1"/>
    </source>
</evidence>
<evidence type="ECO:0000259" key="2">
    <source>
        <dbReference type="PROSITE" id="PS50126"/>
    </source>
</evidence>
<dbReference type="Gene3D" id="2.40.50.140">
    <property type="entry name" value="Nucleic acid-binding proteins"/>
    <property type="match status" value="1"/>
</dbReference>
<feature type="compositionally biased region" description="Basic and acidic residues" evidence="1">
    <location>
        <begin position="232"/>
        <end position="241"/>
    </location>
</feature>
<feature type="region of interest" description="Disordered" evidence="1">
    <location>
        <begin position="113"/>
        <end position="241"/>
    </location>
</feature>
<reference evidence="3 4" key="1">
    <citation type="journal article" date="2022" name="Syst. Appl. Microbiol.">
        <title>Natronocalculus amylovorans gen. nov., sp. nov., and Natranaeroarchaeum aerophilus sp. nov., dominant culturable amylolytic natronoarchaea from hypersaline soda lakes in southwestern Siberia.</title>
        <authorList>
            <person name="Sorokin D.Y."/>
            <person name="Elcheninov A.G."/>
            <person name="Khizhniak T.V."/>
            <person name="Koenen M."/>
            <person name="Bale N.J."/>
            <person name="Damste J.S.S."/>
            <person name="Kublanov I.V."/>
        </authorList>
    </citation>
    <scope>NUCLEOTIDE SEQUENCE [LARGE SCALE GENOMIC DNA]</scope>
    <source>
        <strain evidence="3 4">AArc-St1-1</strain>
    </source>
</reference>
<dbReference type="Pfam" id="PF00575">
    <property type="entry name" value="S1"/>
    <property type="match status" value="1"/>
</dbReference>
<proteinExistence type="predicted"/>
<comment type="caution">
    <text evidence="3">The sequence shown here is derived from an EMBL/GenBank/DDBJ whole genome shotgun (WGS) entry which is preliminary data.</text>
</comment>
<dbReference type="PROSITE" id="PS50126">
    <property type="entry name" value="S1"/>
    <property type="match status" value="1"/>
</dbReference>
<dbReference type="SUPFAM" id="SSF64182">
    <property type="entry name" value="DHH phosphoesterases"/>
    <property type="match status" value="1"/>
</dbReference>
<accession>A0AAE3K6R8</accession>
<dbReference type="SUPFAM" id="SSF50249">
    <property type="entry name" value="Nucleic acid-binding proteins"/>
    <property type="match status" value="2"/>
</dbReference>
<name>A0AAE3K6R8_9EURY</name>
<feature type="domain" description="S1 motif" evidence="2">
    <location>
        <begin position="38"/>
        <end position="105"/>
    </location>
</feature>
<gene>
    <name evidence="3" type="ORF">AArcSt11_05490</name>
</gene>
<organism evidence="3 4">
    <name type="scientific">Natranaeroarchaeum aerophilus</name>
    <dbReference type="NCBI Taxonomy" id="2917711"/>
    <lineage>
        <taxon>Archaea</taxon>
        <taxon>Methanobacteriati</taxon>
        <taxon>Methanobacteriota</taxon>
        <taxon>Stenosarchaea group</taxon>
        <taxon>Halobacteria</taxon>
        <taxon>Halobacteriales</taxon>
        <taxon>Natronoarchaeaceae</taxon>
        <taxon>Natranaeroarchaeum</taxon>
    </lineage>
</organism>
<dbReference type="InterPro" id="IPR004365">
    <property type="entry name" value="NA-bd_OB_tRNA"/>
</dbReference>
<dbReference type="EMBL" id="JAKRVY010000002">
    <property type="protein sequence ID" value="MCL9813104.1"/>
    <property type="molecule type" value="Genomic_DNA"/>
</dbReference>
<dbReference type="Gene3D" id="2.40.50.1010">
    <property type="match status" value="1"/>
</dbReference>
<dbReference type="CDD" id="cd04487">
    <property type="entry name" value="RecJ_OBF2_like"/>
    <property type="match status" value="1"/>
</dbReference>
<dbReference type="Pfam" id="PF01336">
    <property type="entry name" value="tRNA_anti-codon"/>
    <property type="match status" value="1"/>
</dbReference>
<protein>
    <submittedName>
        <fullName evidence="3">OB-fold nucleic acid binding domain-containing protein</fullName>
    </submittedName>
</protein>
<dbReference type="InterPro" id="IPR012340">
    <property type="entry name" value="NA-bd_OB-fold"/>
</dbReference>
<feature type="compositionally biased region" description="Basic and acidic residues" evidence="1">
    <location>
        <begin position="113"/>
        <end position="126"/>
    </location>
</feature>
<dbReference type="AlphaFoldDB" id="A0AAE3K6R8"/>
<dbReference type="SMART" id="SM00316">
    <property type="entry name" value="S1"/>
    <property type="match status" value="1"/>
</dbReference>
<dbReference type="Proteomes" id="UP001202674">
    <property type="component" value="Unassembled WGS sequence"/>
</dbReference>
<dbReference type="InterPro" id="IPR003029">
    <property type="entry name" value="S1_domain"/>
</dbReference>
<feature type="compositionally biased region" description="Low complexity" evidence="1">
    <location>
        <begin position="139"/>
        <end position="170"/>
    </location>
</feature>
<feature type="compositionally biased region" description="Acidic residues" evidence="1">
    <location>
        <begin position="173"/>
        <end position="229"/>
    </location>
</feature>
<dbReference type="RefSeq" id="WP_250595301.1">
    <property type="nucleotide sequence ID" value="NZ_JAKRVY010000002.1"/>
</dbReference>
<evidence type="ECO:0000313" key="4">
    <source>
        <dbReference type="Proteomes" id="UP001202674"/>
    </source>
</evidence>
<evidence type="ECO:0000256" key="1">
    <source>
        <dbReference type="SAM" id="MobiDB-lite"/>
    </source>
</evidence>